<evidence type="ECO:0000313" key="1">
    <source>
        <dbReference type="EMBL" id="SCM71628.1"/>
    </source>
</evidence>
<dbReference type="AlphaFoldDB" id="A0A212L275"/>
<proteinExistence type="predicted"/>
<sequence>MSGDAAKGVLPSDRPPALVEYFERCVVSRALADLSDRQAEDRRRNLCRMPAGADRAVAQVGQGGLDRVLTCVVAVLVARTARRRRD</sequence>
<name>A0A212L275_9HYPH</name>
<organism evidence="1">
    <name type="scientific">uncultured Pleomorphomonas sp</name>
    <dbReference type="NCBI Taxonomy" id="442121"/>
    <lineage>
        <taxon>Bacteria</taxon>
        <taxon>Pseudomonadati</taxon>
        <taxon>Pseudomonadota</taxon>
        <taxon>Alphaproteobacteria</taxon>
        <taxon>Hyphomicrobiales</taxon>
        <taxon>Pleomorphomonadaceae</taxon>
        <taxon>Pleomorphomonas</taxon>
        <taxon>environmental samples</taxon>
    </lineage>
</organism>
<dbReference type="EMBL" id="FMJD01000002">
    <property type="protein sequence ID" value="SCM71628.1"/>
    <property type="molecule type" value="Genomic_DNA"/>
</dbReference>
<accession>A0A212L275</accession>
<gene>
    <name evidence="1" type="ORF">KL86PLE_100291</name>
</gene>
<protein>
    <submittedName>
        <fullName evidence="1">Uncharacterized protein</fullName>
    </submittedName>
</protein>
<dbReference type="RefSeq" id="WP_288199092.1">
    <property type="nucleotide sequence ID" value="NZ_LT608334.1"/>
</dbReference>
<reference evidence="1" key="1">
    <citation type="submission" date="2016-08" db="EMBL/GenBank/DDBJ databases">
        <authorList>
            <person name="Seilhamer J.J."/>
        </authorList>
    </citation>
    <scope>NUCLEOTIDE SEQUENCE</scope>
    <source>
        <strain evidence="1">86</strain>
    </source>
</reference>